<dbReference type="OrthoDB" id="198735at2759"/>
<evidence type="ECO:0000256" key="1">
    <source>
        <dbReference type="ARBA" id="ARBA00022670"/>
    </source>
</evidence>
<keyword evidence="2" id="KW-0677">Repeat</keyword>
<keyword evidence="4" id="KW-1133">Transmembrane helix</keyword>
<gene>
    <name evidence="6" type="ORF">PSON_ATCC_30995.1.T0840092</name>
</gene>
<dbReference type="EMBL" id="CAJJDN010000084">
    <property type="protein sequence ID" value="CAD8105314.1"/>
    <property type="molecule type" value="Genomic_DNA"/>
</dbReference>
<protein>
    <recommendedName>
        <fullName evidence="5">Ubiquitin-like protease family profile domain-containing protein</fullName>
    </recommendedName>
</protein>
<keyword evidence="4" id="KW-0472">Membrane</keyword>
<organism evidence="6 7">
    <name type="scientific">Paramecium sonneborni</name>
    <dbReference type="NCBI Taxonomy" id="65129"/>
    <lineage>
        <taxon>Eukaryota</taxon>
        <taxon>Sar</taxon>
        <taxon>Alveolata</taxon>
        <taxon>Ciliophora</taxon>
        <taxon>Intramacronucleata</taxon>
        <taxon>Oligohymenophorea</taxon>
        <taxon>Peniculida</taxon>
        <taxon>Parameciidae</taxon>
        <taxon>Paramecium</taxon>
    </lineage>
</organism>
<dbReference type="PROSITE" id="PS50600">
    <property type="entry name" value="ULP_PROTEASE"/>
    <property type="match status" value="1"/>
</dbReference>
<reference evidence="6" key="1">
    <citation type="submission" date="2021-01" db="EMBL/GenBank/DDBJ databases">
        <authorList>
            <consortium name="Genoscope - CEA"/>
            <person name="William W."/>
        </authorList>
    </citation>
    <scope>NUCLEOTIDE SEQUENCE</scope>
</reference>
<dbReference type="GO" id="GO:0006508">
    <property type="term" value="P:proteolysis"/>
    <property type="evidence" value="ECO:0007669"/>
    <property type="project" value="UniProtKB-KW"/>
</dbReference>
<accession>A0A8S1PQY5</accession>
<evidence type="ECO:0000256" key="2">
    <source>
        <dbReference type="ARBA" id="ARBA00022737"/>
    </source>
</evidence>
<evidence type="ECO:0000259" key="5">
    <source>
        <dbReference type="PROSITE" id="PS50600"/>
    </source>
</evidence>
<dbReference type="Proteomes" id="UP000692954">
    <property type="component" value="Unassembled WGS sequence"/>
</dbReference>
<sequence length="437" mass="53185">MFYNSTIELVILAFFIFLSIMILKTIKYLEIFRQTKSSTTDEKNRDLEFQKLKSEEFNKIKQEYSQLINQADENPQLINQADEKFIIQHHKDFLVIYSNQYNQQVMLKNNQILYATFNNNNFNSYTGKGYFYKETYDHDYNPEYEIYDGEFFNGQKHGFGKLYSQKSENVIYEGEWRNDKRFPEVSQNMFQDHIIWIQPNIQQEKRIIIRDGDQIINNKHINFRNHNKVSNEWIKFNQLISQNDIKILMNHKKWFTSSIIDSFVLYLNIKMDKQYFQIQEEQRKHHQRQLFIPSWVFTQMNKDQTDVNRQILKNHFLEYQKIDYQIEKIYKRINFVINKNNTHWFLIQLNLDNNEMIVIDSIKCDIQSYNYVKNIMNPLFSNKIQKITISDQFKSQNNQYDCGPYTCINMLQISEIKKQLETPHQMRQFLLKKLQKD</sequence>
<evidence type="ECO:0000256" key="4">
    <source>
        <dbReference type="SAM" id="Phobius"/>
    </source>
</evidence>
<dbReference type="InterPro" id="IPR003653">
    <property type="entry name" value="Peptidase_C48_C"/>
</dbReference>
<name>A0A8S1PQY5_9CILI</name>
<evidence type="ECO:0000313" key="7">
    <source>
        <dbReference type="Proteomes" id="UP000692954"/>
    </source>
</evidence>
<comment type="caution">
    <text evidence="6">The sequence shown here is derived from an EMBL/GenBank/DDBJ whole genome shotgun (WGS) entry which is preliminary data.</text>
</comment>
<proteinExistence type="predicted"/>
<dbReference type="AlphaFoldDB" id="A0A8S1PQY5"/>
<keyword evidence="4" id="KW-0812">Transmembrane</keyword>
<feature type="domain" description="Ubiquitin-like protease family profile" evidence="5">
    <location>
        <begin position="238"/>
        <end position="413"/>
    </location>
</feature>
<keyword evidence="1" id="KW-0645">Protease</keyword>
<dbReference type="InterPro" id="IPR003409">
    <property type="entry name" value="MORN"/>
</dbReference>
<feature type="transmembrane region" description="Helical" evidence="4">
    <location>
        <begin position="6"/>
        <end position="26"/>
    </location>
</feature>
<keyword evidence="7" id="KW-1185">Reference proteome</keyword>
<keyword evidence="3" id="KW-0378">Hydrolase</keyword>
<evidence type="ECO:0000256" key="3">
    <source>
        <dbReference type="ARBA" id="ARBA00022801"/>
    </source>
</evidence>
<dbReference type="GO" id="GO:0008234">
    <property type="term" value="F:cysteine-type peptidase activity"/>
    <property type="evidence" value="ECO:0007669"/>
    <property type="project" value="InterPro"/>
</dbReference>
<evidence type="ECO:0000313" key="6">
    <source>
        <dbReference type="EMBL" id="CAD8105314.1"/>
    </source>
</evidence>
<dbReference type="SMART" id="SM00698">
    <property type="entry name" value="MORN"/>
    <property type="match status" value="1"/>
</dbReference>
<dbReference type="Pfam" id="PF02493">
    <property type="entry name" value="MORN"/>
    <property type="match status" value="2"/>
</dbReference>